<dbReference type="Gene3D" id="3.40.50.1360">
    <property type="match status" value="1"/>
</dbReference>
<accession>A0A6M0Q8G1</accession>
<evidence type="ECO:0000313" key="5">
    <source>
        <dbReference type="EMBL" id="NEY72651.1"/>
    </source>
</evidence>
<proteinExistence type="predicted"/>
<gene>
    <name evidence="5" type="ORF">G4D63_13020</name>
</gene>
<dbReference type="SUPFAM" id="SSF46785">
    <property type="entry name" value="Winged helix' DNA-binding domain"/>
    <property type="match status" value="1"/>
</dbReference>
<keyword evidence="1" id="KW-0805">Transcription regulation</keyword>
<dbReference type="InterPro" id="IPR036388">
    <property type="entry name" value="WH-like_DNA-bd_sf"/>
</dbReference>
<dbReference type="Pfam" id="PF00455">
    <property type="entry name" value="DeoRC"/>
    <property type="match status" value="1"/>
</dbReference>
<reference evidence="5 6" key="1">
    <citation type="submission" date="2020-02" db="EMBL/GenBank/DDBJ databases">
        <title>Bacillus aquiflavi sp. nov., isolated from yellow water of strong flavor Chinese baijiu in Yibin region of China.</title>
        <authorList>
            <person name="Xie J."/>
        </authorList>
    </citation>
    <scope>NUCLEOTIDE SEQUENCE [LARGE SCALE GENOMIC DNA]</scope>
    <source>
        <strain evidence="5 6">SA4</strain>
    </source>
</reference>
<dbReference type="PRINTS" id="PR00037">
    <property type="entry name" value="HTHLACR"/>
</dbReference>
<dbReference type="PANTHER" id="PTHR30363:SF51">
    <property type="entry name" value="HTH-TYPE TRANSCRIPTIONAL REPRESSOR GLCR"/>
    <property type="match status" value="1"/>
</dbReference>
<keyword evidence="6" id="KW-1185">Reference proteome</keyword>
<feature type="domain" description="HTH deoR-type" evidence="4">
    <location>
        <begin position="3"/>
        <end position="58"/>
    </location>
</feature>
<dbReference type="PROSITE" id="PS51000">
    <property type="entry name" value="HTH_DEOR_2"/>
    <property type="match status" value="1"/>
</dbReference>
<organism evidence="5 6">
    <name type="scientific">Bacillus mesophilus</name>
    <dbReference type="NCBI Taxonomy" id="1808955"/>
    <lineage>
        <taxon>Bacteria</taxon>
        <taxon>Bacillati</taxon>
        <taxon>Bacillota</taxon>
        <taxon>Bacilli</taxon>
        <taxon>Bacillales</taxon>
        <taxon>Bacillaceae</taxon>
        <taxon>Bacillus</taxon>
    </lineage>
</organism>
<evidence type="ECO:0000256" key="3">
    <source>
        <dbReference type="ARBA" id="ARBA00023163"/>
    </source>
</evidence>
<dbReference type="InterPro" id="IPR001034">
    <property type="entry name" value="DeoR_HTH"/>
</dbReference>
<evidence type="ECO:0000256" key="2">
    <source>
        <dbReference type="ARBA" id="ARBA00023125"/>
    </source>
</evidence>
<evidence type="ECO:0000256" key="1">
    <source>
        <dbReference type="ARBA" id="ARBA00023015"/>
    </source>
</evidence>
<dbReference type="InterPro" id="IPR018356">
    <property type="entry name" value="Tscrpt_reg_HTH_DeoR_CS"/>
</dbReference>
<dbReference type="GO" id="GO:0003677">
    <property type="term" value="F:DNA binding"/>
    <property type="evidence" value="ECO:0007669"/>
    <property type="project" value="UniProtKB-KW"/>
</dbReference>
<keyword evidence="2" id="KW-0238">DNA-binding</keyword>
<evidence type="ECO:0000259" key="4">
    <source>
        <dbReference type="PROSITE" id="PS51000"/>
    </source>
</evidence>
<dbReference type="PANTHER" id="PTHR30363">
    <property type="entry name" value="HTH-TYPE TRANSCRIPTIONAL REGULATOR SRLR-RELATED"/>
    <property type="match status" value="1"/>
</dbReference>
<sequence length="257" mass="29234">MFQEERLIKIMSILAAKKRISIEEICETFNVSRDTARRDLVKLDEQGQIVRTRGGALQPTQHLLNTYEDRKNTQAMSKHKIGLAAVNLIRDEEQILLDSSTTVQSMVEYWKSVHNRVVTNSVDIASLMVGKHHCEVHLLGGIIHPTQRFIYGAKTLESLNQLHFQKLFLGACGVTKDGLSNPYEEESTLIKNMINRAEQVIVLADSTKFHQQLFHHVCSLESIDMIITDQEPDQSFQELLVQLDIQIIVTIGDEIDD</sequence>
<dbReference type="AlphaFoldDB" id="A0A6M0Q8G1"/>
<protein>
    <submittedName>
        <fullName evidence="5">DeoR/GlpR transcriptional regulator</fullName>
    </submittedName>
</protein>
<comment type="caution">
    <text evidence="5">The sequence shown here is derived from an EMBL/GenBank/DDBJ whole genome shotgun (WGS) entry which is preliminary data.</text>
</comment>
<dbReference type="PROSITE" id="PS00894">
    <property type="entry name" value="HTH_DEOR_1"/>
    <property type="match status" value="1"/>
</dbReference>
<dbReference type="SMART" id="SM00420">
    <property type="entry name" value="HTH_DEOR"/>
    <property type="match status" value="1"/>
</dbReference>
<dbReference type="SUPFAM" id="SSF100950">
    <property type="entry name" value="NagB/RpiA/CoA transferase-like"/>
    <property type="match status" value="1"/>
</dbReference>
<name>A0A6M0Q8G1_9BACI</name>
<dbReference type="SMART" id="SM01134">
    <property type="entry name" value="DeoRC"/>
    <property type="match status" value="1"/>
</dbReference>
<dbReference type="InterPro" id="IPR014036">
    <property type="entry name" value="DeoR-like_C"/>
</dbReference>
<dbReference type="InterPro" id="IPR037171">
    <property type="entry name" value="NagB/RpiA_transferase-like"/>
</dbReference>
<dbReference type="InterPro" id="IPR050313">
    <property type="entry name" value="Carb_Metab_HTH_regulators"/>
</dbReference>
<dbReference type="EMBL" id="JAAIWM010000004">
    <property type="protein sequence ID" value="NEY72651.1"/>
    <property type="molecule type" value="Genomic_DNA"/>
</dbReference>
<dbReference type="Pfam" id="PF08220">
    <property type="entry name" value="HTH_DeoR"/>
    <property type="match status" value="1"/>
</dbReference>
<keyword evidence="3" id="KW-0804">Transcription</keyword>
<dbReference type="GO" id="GO:0003700">
    <property type="term" value="F:DNA-binding transcription factor activity"/>
    <property type="evidence" value="ECO:0007669"/>
    <property type="project" value="InterPro"/>
</dbReference>
<dbReference type="Gene3D" id="1.10.10.10">
    <property type="entry name" value="Winged helix-like DNA-binding domain superfamily/Winged helix DNA-binding domain"/>
    <property type="match status" value="1"/>
</dbReference>
<evidence type="ECO:0000313" key="6">
    <source>
        <dbReference type="Proteomes" id="UP000481043"/>
    </source>
</evidence>
<dbReference type="RefSeq" id="WP_163180108.1">
    <property type="nucleotide sequence ID" value="NZ_JAAIWM010000004.1"/>
</dbReference>
<dbReference type="Proteomes" id="UP000481043">
    <property type="component" value="Unassembled WGS sequence"/>
</dbReference>
<dbReference type="InterPro" id="IPR036390">
    <property type="entry name" value="WH_DNA-bd_sf"/>
</dbReference>